<dbReference type="RefSeq" id="WP_181928981.1">
    <property type="nucleotide sequence ID" value="NZ_CP054698.1"/>
</dbReference>
<reference evidence="4" key="1">
    <citation type="submission" date="2020-06" db="EMBL/GenBank/DDBJ databases">
        <title>Nostoc edaphicum CCNP1411 genome.</title>
        <authorList>
            <person name="Fidor A."/>
            <person name="Grabski M."/>
            <person name="Gawor J."/>
            <person name="Gromadka R."/>
            <person name="Wegrzyn G."/>
            <person name="Mazur-Marzec H."/>
        </authorList>
    </citation>
    <scope>NUCLEOTIDE SEQUENCE [LARGE SCALE GENOMIC DNA]</scope>
    <source>
        <strain evidence="4">CCNP1411</strain>
    </source>
</reference>
<dbReference type="InterPro" id="IPR011010">
    <property type="entry name" value="DNA_brk_join_enz"/>
</dbReference>
<sequence length="481" mass="55825">MTVALQEAQLFEILSHPGNIASTYITDVRLQRDIWNIEQDLPLLREEAHLAGRKNINFQIIILEWLKDLVKLAALIAVGNRRWSLSRLSNIVSAVNKFSVWLVNQGYVTPSVLNYQVVQKWAENVTEVNECAVLGFLSVLNELGCIQFKIQGSWPSNKQAKSPNIIPEEVKHKIDLALEQLDKPIYLIFKLHEALGTRSIELAKIPLDCLRTRKEIHRIRLCTGKQNDIEQEQDIPEELIPLVHQQQAFVREHFGDTFSWLFPNWRSRRPGFSGKGWPPIFAYHQEQIINVGHKLNQLLKSLIEENDIRTNDGNLAYVTTHMFRRTYATVADRMGKRPDLIQHGLRHTNPNMQDSYVYVSPQQQEKRIERVLVNKDGERTTIYFTDQDSEFIREEWTVRQVELGLCARPDIIKECKSEYVCLGCEHIRFSQEHLLKLIEIKQANQQLLDKCLENNQSDSRRANSARQFINILNPIIVSLQQ</sequence>
<dbReference type="Pfam" id="PF00589">
    <property type="entry name" value="Phage_integrase"/>
    <property type="match status" value="1"/>
</dbReference>
<feature type="domain" description="Tyr recombinase" evidence="2">
    <location>
        <begin position="160"/>
        <end position="369"/>
    </location>
</feature>
<evidence type="ECO:0000259" key="2">
    <source>
        <dbReference type="PROSITE" id="PS51898"/>
    </source>
</evidence>
<dbReference type="KEGG" id="ned:HUN01_28500"/>
<evidence type="ECO:0000313" key="4">
    <source>
        <dbReference type="Proteomes" id="UP000514713"/>
    </source>
</evidence>
<dbReference type="GO" id="GO:0003677">
    <property type="term" value="F:DNA binding"/>
    <property type="evidence" value="ECO:0007669"/>
    <property type="project" value="InterPro"/>
</dbReference>
<dbReference type="Gene3D" id="1.10.443.10">
    <property type="entry name" value="Intergrase catalytic core"/>
    <property type="match status" value="1"/>
</dbReference>
<keyword evidence="1" id="KW-0233">DNA recombination</keyword>
<dbReference type="SUPFAM" id="SSF56349">
    <property type="entry name" value="DNA breaking-rejoining enzymes"/>
    <property type="match status" value="1"/>
</dbReference>
<organism evidence="3 4">
    <name type="scientific">Nostoc edaphicum CCNP1411</name>
    <dbReference type="NCBI Taxonomy" id="1472755"/>
    <lineage>
        <taxon>Bacteria</taxon>
        <taxon>Bacillati</taxon>
        <taxon>Cyanobacteriota</taxon>
        <taxon>Cyanophyceae</taxon>
        <taxon>Nostocales</taxon>
        <taxon>Nostocaceae</taxon>
        <taxon>Nostoc</taxon>
    </lineage>
</organism>
<keyword evidence="4" id="KW-1185">Reference proteome</keyword>
<gene>
    <name evidence="3" type="ORF">HUN01_28500</name>
</gene>
<dbReference type="AlphaFoldDB" id="A0A7D7R857"/>
<evidence type="ECO:0000313" key="3">
    <source>
        <dbReference type="EMBL" id="QMS91346.1"/>
    </source>
</evidence>
<dbReference type="InterPro" id="IPR013762">
    <property type="entry name" value="Integrase-like_cat_sf"/>
</dbReference>
<protein>
    <submittedName>
        <fullName evidence="3">Site-specific integrase</fullName>
    </submittedName>
</protein>
<dbReference type="EMBL" id="CP054698">
    <property type="protein sequence ID" value="QMS91346.1"/>
    <property type="molecule type" value="Genomic_DNA"/>
</dbReference>
<dbReference type="GO" id="GO:0006310">
    <property type="term" value="P:DNA recombination"/>
    <property type="evidence" value="ECO:0007669"/>
    <property type="project" value="UniProtKB-KW"/>
</dbReference>
<proteinExistence type="predicted"/>
<evidence type="ECO:0000256" key="1">
    <source>
        <dbReference type="ARBA" id="ARBA00023172"/>
    </source>
</evidence>
<dbReference type="PROSITE" id="PS51898">
    <property type="entry name" value="TYR_RECOMBINASE"/>
    <property type="match status" value="1"/>
</dbReference>
<dbReference type="InterPro" id="IPR002104">
    <property type="entry name" value="Integrase_catalytic"/>
</dbReference>
<accession>A0A7D7R857</accession>
<dbReference type="Proteomes" id="UP000514713">
    <property type="component" value="Chromosome"/>
</dbReference>
<name>A0A7D7R857_9NOSO</name>
<dbReference type="GO" id="GO:0015074">
    <property type="term" value="P:DNA integration"/>
    <property type="evidence" value="ECO:0007669"/>
    <property type="project" value="InterPro"/>
</dbReference>